<dbReference type="NCBIfam" id="NF007297">
    <property type="entry name" value="PRK09775.1"/>
    <property type="match status" value="1"/>
</dbReference>
<dbReference type="PANTHER" id="PTHR37419:SF8">
    <property type="entry name" value="TOXIN YJJJ"/>
    <property type="match status" value="1"/>
</dbReference>
<dbReference type="GO" id="GO:0003700">
    <property type="term" value="F:DNA-binding transcription factor activity"/>
    <property type="evidence" value="ECO:0007669"/>
    <property type="project" value="InterPro"/>
</dbReference>
<evidence type="ECO:0000256" key="1">
    <source>
        <dbReference type="ARBA" id="ARBA00010164"/>
    </source>
</evidence>
<dbReference type="SUPFAM" id="SSF46785">
    <property type="entry name" value="Winged helix' DNA-binding domain"/>
    <property type="match status" value="1"/>
</dbReference>
<dbReference type="RefSeq" id="WP_173499230.1">
    <property type="nucleotide sequence ID" value="NZ_JABSOD010000001.1"/>
</dbReference>
<dbReference type="GO" id="GO:0004674">
    <property type="term" value="F:protein serine/threonine kinase activity"/>
    <property type="evidence" value="ECO:0007669"/>
    <property type="project" value="TreeGrafter"/>
</dbReference>
<organism evidence="6 7">
    <name type="scientific">Rheinheimera lutimaris</name>
    <dbReference type="NCBI Taxonomy" id="2740584"/>
    <lineage>
        <taxon>Bacteria</taxon>
        <taxon>Pseudomonadati</taxon>
        <taxon>Pseudomonadota</taxon>
        <taxon>Gammaproteobacteria</taxon>
        <taxon>Chromatiales</taxon>
        <taxon>Chromatiaceae</taxon>
        <taxon>Rheinheimera</taxon>
    </lineage>
</organism>
<evidence type="ECO:0000256" key="2">
    <source>
        <dbReference type="ARBA" id="ARBA00022679"/>
    </source>
</evidence>
<sequence>MDTKTSAQHILQMLQRQPMTARQLLDRLQISQPTLSRRIQQLGEQILQLGQARNTKYYAVRKTDNKINWPLYQVSAAGEPALVGHLISLYPNYYCFQDVAADFILYDDLPWFIQDIKPRGFIGRALAKQWWQRAGLCSADPKDWHAEDVLTALTLIPHDSVGDLLIGEQSYYSWLSQAPKEISLQDLPQQAALAEQGETTGSSAAGEQPKFLCTIDKTHYLVKFSAAVNNAVSQRWADLLKAEALALNMLTQLNIAAAETRIYQSDARVFLLSKRFDRQGLFGRYGVASLEAIDAEFVGQAGLPWPAIAQQMHAQALLQDADLAKIKLLWCFCLLIGNTDTHNGNLSFYYDAVFDLKTTPRFKLTPAYDVLPMAFAPTRAGTMLQTGYAPQLRPEVEGKYWRQAYPVALEYWQQISSNAQFSADFRQLAAETLLQLTPLESAIKRML</sequence>
<comment type="similarity">
    <text evidence="1">Belongs to the HipA Ser/Thr kinase family.</text>
</comment>
<evidence type="ECO:0000259" key="5">
    <source>
        <dbReference type="Pfam" id="PF07804"/>
    </source>
</evidence>
<accession>A0A7Y5EG37</accession>
<dbReference type="InterPro" id="IPR001845">
    <property type="entry name" value="HTH_ArsR_DNA-bd_dom"/>
</dbReference>
<dbReference type="EMBL" id="JABSOD010000001">
    <property type="protein sequence ID" value="NRQ40965.1"/>
    <property type="molecule type" value="Genomic_DNA"/>
</dbReference>
<feature type="domain" description="HipA-like C-terminal" evidence="5">
    <location>
        <begin position="202"/>
        <end position="388"/>
    </location>
</feature>
<dbReference type="CDD" id="cd00090">
    <property type="entry name" value="HTH_ARSR"/>
    <property type="match status" value="1"/>
</dbReference>
<dbReference type="PANTHER" id="PTHR37419">
    <property type="entry name" value="SERINE/THREONINE-PROTEIN KINASE TOXIN HIPA"/>
    <property type="match status" value="1"/>
</dbReference>
<dbReference type="InterPro" id="IPR036390">
    <property type="entry name" value="WH_DNA-bd_sf"/>
</dbReference>
<dbReference type="Proteomes" id="UP000523161">
    <property type="component" value="Unassembled WGS sequence"/>
</dbReference>
<dbReference type="InterPro" id="IPR012893">
    <property type="entry name" value="HipA-like_C"/>
</dbReference>
<proteinExistence type="inferred from homology"/>
<reference evidence="6 7" key="1">
    <citation type="submission" date="2020-06" db="EMBL/GenBank/DDBJ databases">
        <title>Rheinheimera sp. nov., a marine bacterium isolated from coastal.</title>
        <authorList>
            <person name="Yu Q."/>
            <person name="Qi Y."/>
            <person name="Pu J."/>
        </authorList>
    </citation>
    <scope>NUCLEOTIDE SEQUENCE [LARGE SCALE GENOMIC DNA]</scope>
    <source>
        <strain evidence="6 7">YQF-2</strain>
    </source>
</reference>
<evidence type="ECO:0000259" key="4">
    <source>
        <dbReference type="Pfam" id="PF01022"/>
    </source>
</evidence>
<keyword evidence="2" id="KW-0808">Transferase</keyword>
<evidence type="ECO:0000313" key="7">
    <source>
        <dbReference type="Proteomes" id="UP000523161"/>
    </source>
</evidence>
<comment type="caution">
    <text evidence="6">The sequence shown here is derived from an EMBL/GenBank/DDBJ whole genome shotgun (WGS) entry which is preliminary data.</text>
</comment>
<keyword evidence="3" id="KW-0418">Kinase</keyword>
<feature type="domain" description="HTH arsR-type" evidence="4">
    <location>
        <begin position="10"/>
        <end position="44"/>
    </location>
</feature>
<dbReference type="Pfam" id="PF01022">
    <property type="entry name" value="HTH_5"/>
    <property type="match status" value="1"/>
</dbReference>
<name>A0A7Y5EG37_9GAMM</name>
<evidence type="ECO:0000313" key="6">
    <source>
        <dbReference type="EMBL" id="NRQ40965.1"/>
    </source>
</evidence>
<protein>
    <submittedName>
        <fullName evidence="6">Type II toxin-antitoxin system HipA family toxin YjjJ</fullName>
    </submittedName>
</protein>
<dbReference type="GO" id="GO:0005829">
    <property type="term" value="C:cytosol"/>
    <property type="evidence" value="ECO:0007669"/>
    <property type="project" value="TreeGrafter"/>
</dbReference>
<dbReference type="InterPro" id="IPR011991">
    <property type="entry name" value="ArsR-like_HTH"/>
</dbReference>
<dbReference type="Gene3D" id="1.10.10.10">
    <property type="entry name" value="Winged helix-like DNA-binding domain superfamily/Winged helix DNA-binding domain"/>
    <property type="match status" value="1"/>
</dbReference>
<keyword evidence="7" id="KW-1185">Reference proteome</keyword>
<dbReference type="InterPro" id="IPR036388">
    <property type="entry name" value="WH-like_DNA-bd_sf"/>
</dbReference>
<gene>
    <name evidence="6" type="primary">yjjJ</name>
    <name evidence="6" type="ORF">HRH59_00050</name>
</gene>
<dbReference type="Pfam" id="PF07804">
    <property type="entry name" value="HipA_C"/>
    <property type="match status" value="1"/>
</dbReference>
<evidence type="ECO:0000256" key="3">
    <source>
        <dbReference type="ARBA" id="ARBA00022777"/>
    </source>
</evidence>
<dbReference type="AlphaFoldDB" id="A0A7Y5EG37"/>
<dbReference type="InterPro" id="IPR052028">
    <property type="entry name" value="HipA_Ser/Thr_kinase"/>
</dbReference>